<feature type="compositionally biased region" description="Basic and acidic residues" evidence="13">
    <location>
        <begin position="1070"/>
        <end position="1079"/>
    </location>
</feature>
<dbReference type="SUPFAM" id="SSF56204">
    <property type="entry name" value="Hect, E3 ligase catalytic domain"/>
    <property type="match status" value="1"/>
</dbReference>
<keyword evidence="8 11" id="KW-0833">Ubl conjugation pathway</keyword>
<evidence type="ECO:0000313" key="16">
    <source>
        <dbReference type="EMBL" id="NWU30544.1"/>
    </source>
</evidence>
<dbReference type="PROSITE" id="PS50237">
    <property type="entry name" value="HECT"/>
    <property type="match status" value="1"/>
</dbReference>
<dbReference type="SUPFAM" id="SSF48371">
    <property type="entry name" value="ARM repeat"/>
    <property type="match status" value="1"/>
</dbReference>
<dbReference type="InterPro" id="IPR004170">
    <property type="entry name" value="WWE_dom"/>
</dbReference>
<dbReference type="Proteomes" id="UP000584415">
    <property type="component" value="Unassembled WGS sequence"/>
</dbReference>
<feature type="region of interest" description="Disordered" evidence="13">
    <location>
        <begin position="1621"/>
        <end position="1640"/>
    </location>
</feature>
<reference evidence="16 17" key="1">
    <citation type="submission" date="2019-09" db="EMBL/GenBank/DDBJ databases">
        <title>Bird 10,000 Genomes (B10K) Project - Family phase.</title>
        <authorList>
            <person name="Zhang G."/>
        </authorList>
    </citation>
    <scope>NUCLEOTIDE SEQUENCE [LARGE SCALE GENOMIC DNA]</scope>
    <source>
        <strain evidence="16">B10K-DU-001-71</strain>
        <tissue evidence="16">Muscle</tissue>
    </source>
</reference>
<dbReference type="FunFam" id="1.25.10.10:FF:000018">
    <property type="entry name" value="E3 ubiquitin-protein ligase TRIP12 isoform X3"/>
    <property type="match status" value="1"/>
</dbReference>
<feature type="compositionally biased region" description="Basic residues" evidence="13">
    <location>
        <begin position="1054"/>
        <end position="1067"/>
    </location>
</feature>
<dbReference type="SMART" id="SM00119">
    <property type="entry name" value="HECTc"/>
    <property type="match status" value="1"/>
</dbReference>
<comment type="subcellular location">
    <subcellularLocation>
        <location evidence="2 12">Nucleus</location>
        <location evidence="2 12">Nucleoplasm</location>
    </subcellularLocation>
</comment>
<dbReference type="InterPro" id="IPR000569">
    <property type="entry name" value="HECT_dom"/>
</dbReference>
<comment type="pathway">
    <text evidence="3 12">Protein modification; protein ubiquitination.</text>
</comment>
<feature type="compositionally biased region" description="Basic and acidic residues" evidence="13">
    <location>
        <begin position="387"/>
        <end position="399"/>
    </location>
</feature>
<dbReference type="InterPro" id="IPR016024">
    <property type="entry name" value="ARM-type_fold"/>
</dbReference>
<feature type="compositionally biased region" description="Polar residues" evidence="13">
    <location>
        <begin position="162"/>
        <end position="172"/>
    </location>
</feature>
<dbReference type="FunFam" id="3.30.2410.10:FF:000005">
    <property type="entry name" value="E3 ubiquitin-protein ligase TRIP12 isoform X1"/>
    <property type="match status" value="1"/>
</dbReference>
<proteinExistence type="inferred from homology"/>
<evidence type="ECO:0000256" key="6">
    <source>
        <dbReference type="ARBA" id="ARBA00022679"/>
    </source>
</evidence>
<feature type="domain" description="HECT" evidence="14">
    <location>
        <begin position="1648"/>
        <end position="2045"/>
    </location>
</feature>
<feature type="compositionally biased region" description="Polar residues" evidence="13">
    <location>
        <begin position="401"/>
        <end position="412"/>
    </location>
</feature>
<evidence type="ECO:0000256" key="8">
    <source>
        <dbReference type="ARBA" id="ARBA00022786"/>
    </source>
</evidence>
<evidence type="ECO:0000256" key="7">
    <source>
        <dbReference type="ARBA" id="ARBA00022763"/>
    </source>
</evidence>
<evidence type="ECO:0000256" key="3">
    <source>
        <dbReference type="ARBA" id="ARBA00004906"/>
    </source>
</evidence>
<feature type="domain" description="WWE" evidence="15">
    <location>
        <begin position="796"/>
        <end position="883"/>
    </location>
</feature>
<dbReference type="UniPathway" id="UPA00143"/>
<keyword evidence="9" id="KW-0234">DNA repair</keyword>
<dbReference type="Gene3D" id="1.25.10.10">
    <property type="entry name" value="Leucine-rich Repeat Variant"/>
    <property type="match status" value="1"/>
</dbReference>
<dbReference type="InterPro" id="IPR011989">
    <property type="entry name" value="ARM-like"/>
</dbReference>
<accession>A0A7K5VPL5</accession>
<dbReference type="EC" id="2.3.2.26" evidence="12"/>
<dbReference type="GO" id="GO:0061630">
    <property type="term" value="F:ubiquitin protein ligase activity"/>
    <property type="evidence" value="ECO:0007669"/>
    <property type="project" value="UniProtKB-UniRule"/>
</dbReference>
<feature type="compositionally biased region" description="Polar residues" evidence="13">
    <location>
        <begin position="367"/>
        <end position="379"/>
    </location>
</feature>
<comment type="caution">
    <text evidence="16">The sequence shown here is derived from an EMBL/GenBank/DDBJ whole genome shotgun (WGS) entry which is preliminary data.</text>
</comment>
<feature type="compositionally biased region" description="Polar residues" evidence="13">
    <location>
        <begin position="1"/>
        <end position="10"/>
    </location>
</feature>
<evidence type="ECO:0000256" key="4">
    <source>
        <dbReference type="ARBA" id="ARBA00006331"/>
    </source>
</evidence>
<dbReference type="GO" id="GO:0016607">
    <property type="term" value="C:nuclear speck"/>
    <property type="evidence" value="ECO:0007669"/>
    <property type="project" value="TreeGrafter"/>
</dbReference>
<dbReference type="InterPro" id="IPR035983">
    <property type="entry name" value="Hect_E3_ubiquitin_ligase"/>
</dbReference>
<dbReference type="Gene3D" id="3.30.2410.10">
    <property type="entry name" value="Hect, E3 ligase catalytic domain"/>
    <property type="match status" value="1"/>
</dbReference>
<evidence type="ECO:0000256" key="13">
    <source>
        <dbReference type="SAM" id="MobiDB-lite"/>
    </source>
</evidence>
<comment type="catalytic activity">
    <reaction evidence="1 12">
        <text>S-ubiquitinyl-[E2 ubiquitin-conjugating enzyme]-L-cysteine + [acceptor protein]-L-lysine = [E2 ubiquitin-conjugating enzyme]-L-cysteine + N(6)-ubiquitinyl-[acceptor protein]-L-lysine.</text>
        <dbReference type="EC" id="2.3.2.26"/>
    </reaction>
</comment>
<dbReference type="SUPFAM" id="SSF117839">
    <property type="entry name" value="WWE domain"/>
    <property type="match status" value="1"/>
</dbReference>
<feature type="active site" description="Glycyl thioester intermediate" evidence="11">
    <location>
        <position position="2012"/>
    </location>
</feature>
<organism evidence="16 17">
    <name type="scientific">Platysteira castanea</name>
    <dbReference type="NCBI Taxonomy" id="1160851"/>
    <lineage>
        <taxon>Eukaryota</taxon>
        <taxon>Metazoa</taxon>
        <taxon>Chordata</taxon>
        <taxon>Craniata</taxon>
        <taxon>Vertebrata</taxon>
        <taxon>Euteleostomi</taxon>
        <taxon>Archelosauria</taxon>
        <taxon>Archosauria</taxon>
        <taxon>Dinosauria</taxon>
        <taxon>Saurischia</taxon>
        <taxon>Theropoda</taxon>
        <taxon>Coelurosauria</taxon>
        <taxon>Aves</taxon>
        <taxon>Neognathae</taxon>
        <taxon>Neoaves</taxon>
        <taxon>Telluraves</taxon>
        <taxon>Australaves</taxon>
        <taxon>Passeriformes</taxon>
        <taxon>Corvoidea</taxon>
        <taxon>Platysteiridae</taxon>
        <taxon>Platysteira</taxon>
    </lineage>
</organism>
<keyword evidence="5" id="KW-0597">Phosphoprotein</keyword>
<feature type="compositionally biased region" description="Polar residues" evidence="13">
    <location>
        <begin position="54"/>
        <end position="67"/>
    </location>
</feature>
<gene>
    <name evidence="16" type="primary">Trip12</name>
    <name evidence="16" type="ORF">DYACAS_R08596</name>
</gene>
<dbReference type="PANTHER" id="PTHR45670">
    <property type="entry name" value="E3 UBIQUITIN-PROTEIN LIGASE TRIP12"/>
    <property type="match status" value="1"/>
</dbReference>
<dbReference type="FunFam" id="3.90.1750.10:FF:000006">
    <property type="entry name" value="E3 ubiquitin-protein ligase TRIP12 isoform X1"/>
    <property type="match status" value="1"/>
</dbReference>
<feature type="region of interest" description="Disordered" evidence="13">
    <location>
        <begin position="1459"/>
        <end position="1488"/>
    </location>
</feature>
<feature type="compositionally biased region" description="Low complexity" evidence="13">
    <location>
        <begin position="216"/>
        <end position="256"/>
    </location>
</feature>
<dbReference type="GO" id="GO:0000209">
    <property type="term" value="P:protein polyubiquitination"/>
    <property type="evidence" value="ECO:0007669"/>
    <property type="project" value="TreeGrafter"/>
</dbReference>
<dbReference type="CDD" id="cd00078">
    <property type="entry name" value="HECTc"/>
    <property type="match status" value="1"/>
</dbReference>
<dbReference type="InterPro" id="IPR037197">
    <property type="entry name" value="WWE_dom_sf"/>
</dbReference>
<evidence type="ECO:0000256" key="9">
    <source>
        <dbReference type="ARBA" id="ARBA00023204"/>
    </source>
</evidence>
<evidence type="ECO:0000259" key="15">
    <source>
        <dbReference type="PROSITE" id="PS50918"/>
    </source>
</evidence>
<keyword evidence="7" id="KW-0227">DNA damage</keyword>
<evidence type="ECO:0000256" key="10">
    <source>
        <dbReference type="ARBA" id="ARBA00023242"/>
    </source>
</evidence>
<evidence type="ECO:0000259" key="14">
    <source>
        <dbReference type="PROSITE" id="PS50237"/>
    </source>
</evidence>
<dbReference type="Gene3D" id="3.90.1750.10">
    <property type="entry name" value="Hect, E3 ligase catalytic domains"/>
    <property type="match status" value="1"/>
</dbReference>
<keyword evidence="16" id="KW-0436">Ligase</keyword>
<dbReference type="PANTHER" id="PTHR45670:SF13">
    <property type="entry name" value="E3 UBIQUITIN-PROTEIN LIGASE TRIP12"/>
    <property type="match status" value="1"/>
</dbReference>
<evidence type="ECO:0000256" key="11">
    <source>
        <dbReference type="PROSITE-ProRule" id="PRU00104"/>
    </source>
</evidence>
<evidence type="ECO:0000256" key="2">
    <source>
        <dbReference type="ARBA" id="ARBA00004642"/>
    </source>
</evidence>
<feature type="non-terminal residue" evidence="16">
    <location>
        <position position="2045"/>
    </location>
</feature>
<dbReference type="PROSITE" id="PS50918">
    <property type="entry name" value="WWE"/>
    <property type="match status" value="1"/>
</dbReference>
<comment type="similarity">
    <text evidence="4 12">Belongs to the UPL family. K-HECT subfamily.</text>
</comment>
<comment type="function">
    <text evidence="12">E3 ubiquitin-protein ligase involved in ubiquitin fusion degradation (UFD) pathway and regulation of DNA repair. Part of the ubiquitin fusion degradation (UFD) pathway, a process that mediates ubiquitination of protein at their N-terminus, regardless of the presence of lysine residues in target proteins.</text>
</comment>
<sequence>MSNRPNNNPGGSLRRSQRNSAGAQPQDDAVGGRSHLGQAKHKAHSPPESRKSISKTPKVQSNTTSEQSKGHFSKRGCSSSAVLIPQQEDPERVNTSEKQKTGQVPKKDNSRGVKRSASPDYRRTNSPSSAKKPKALQHTETSSETNKPHTKSKRRHSDQEQPKSTQLPSTSKAHTRKGGAAGSSRSQKRKRTENLSCIKSGASVESTGTEEKSAKVSKLASKSVTSAKAGCSTITDSSSSASTSSSSSAVASASSTVPQGARVKQGKDQSKARRSRSASSPSPRRSSRDKEPSKTGGSSKFDWAARFSPKVSLPKTKLSLPGSSKSETSKPGPSGLQAKLASLRKSTKKRSESPPAELPSLRRSTRQKTTGSCASTSRRGSGLGKRGAAEARRQEKMADPDNNQDGVNSSAARTDEPPQGAAASSSVAGAVGMTTSGESESDDSEMGRLQALLEARGLPPHLFGPLGPRMSQLFHRTIGSGASSKAQQLLQGLQATDESQQLQAVIEMCQLLVMGNEETLGGFPVKSVVPALITLLQMEHNFDIMNHACRALTYMMEALPRSSAVVVDAIPVFLEKLQVIQCIDVAEQALTALEMLSRRHSKAILQAGGLADCLLYLEFFSINAQRNALAIAANCCQSITPDEFHFVADSLPLLTQRLTHQDKKSVESTCLCFARLVDNFQHEENLLQQVASKDLLTNIQQLLVVTPPILSSGMFIMVVRMFSLMCSNCPTLAVQLMKQNIAETLHFLLCGASNGSCQEQIDLVPRSPQELYELTSLICELMPCLPKEGIFAVDTMLKKGNAQNTDGAIWQWRDDRGLWHPYNRIDSRIIEQINEDTGTARAIQRKPNPLANTNTSGHSELKKDDARAQLMKEDPELAKSFIKTLFGVLYEVYSSSAGPAVRHKCLRAILRIIYFADAELLKDVLKNHAVSSHIASMLSSQDLKIVVGALQMAEILMQKLPDIFSVYFRREDFFFLKGVMHQVKNLAESEALLTSPPKVCTNGSGTLGTTTAISTGTATAASNAAADLGSPSLQHSREDSLDLSPQGRLSDVLKRKRLPKRGPRRPKYSPPRDDDKVDNQAKSPTTTQSPKSSFLASLNPKTWGRLSTQSNSNNIEPARTAGVSGLARAASKDTISNNREKIKGWIKEQAHKFVEHYFSSENMDGSNPALNVLQRLCTATEQLNLQVDGGTECLVEIRSIVSESDVSSFEIQHSGFVKQLLLYLTSKSEKDAVSRDIRLKRFLHVFFSSPLPGEEPLGRLEPLENAPLLALVHKMNNCLSQMEQFPVKVHDFPSGNGTGSSFSLNRGSQALKFFNTHQLKCQLQRHPDCANVKQWKGGPVKIDPLALVQAIERYLVVRGYGRVREDDEDSDDDGSDEEIDESLAAQFLNSGNVRHRLQFYIGDHLLPYNMTVYQAVRQYSLQAEEERESTDDESNPLGRAGIWTKTHTIWYKPVREDEDGNKDCVGGKRGRAQTAPTKTSPRNSKKHDELWHDGVCPSVLNPLEIYLISIPPENITFEDPSLDVILLLRVLHAISRYWYYLYDNAVCKEIIPTSEFINSKLTAKANRQLQDPLVIMTGNIPTWLTELGKTCPFFFPFDTRQMLFYVTAFDRDRAMQRLLDTNPEINQSDSQDSRVAPRLDRKKRTVNRDELLKQAESVMQDLGSSRAMLEIQYENEVGTGLGPTLEFYALVSQELQRADLGLWRGEEVTLANPKGSQEGTKYIHNLQGLFALPFGRTAKPAHIAKVKMKFRFLGKLMAKAIMDFRLVDLPLGLPFYKWMLRQETSLTSHDLFSIDPVVAKSIYHLEDIVRQKKRLEQDKTQTKESLQYALEALTMNGCSVEDLGLDFTLPGFPNIELKKGGKDTPVTIHNLEEYLRLVIFWALNEGVARQFDSFRDGFESVFPLSHLQYFYPEELEQLLCGSKTDTWDAKTLMECCRPDHGYTHDSRAVKYLFEILSSFDSEQQRLFLQFVTGSPRLPVGGFRSLNPPLTIVRKTFESTENPDDFLPSVMTCVNYLKLPDYSTIEIMREKLLIAAREGQQSFHLS</sequence>
<keyword evidence="6 12" id="KW-0808">Transferase</keyword>
<feature type="compositionally biased region" description="Basic and acidic residues" evidence="13">
    <location>
        <begin position="89"/>
        <end position="111"/>
    </location>
</feature>
<keyword evidence="17" id="KW-1185">Reference proteome</keyword>
<dbReference type="Pfam" id="PF00632">
    <property type="entry name" value="HECT"/>
    <property type="match status" value="1"/>
</dbReference>
<evidence type="ECO:0000256" key="5">
    <source>
        <dbReference type="ARBA" id="ARBA00022553"/>
    </source>
</evidence>
<dbReference type="GO" id="GO:0016874">
    <property type="term" value="F:ligase activity"/>
    <property type="evidence" value="ECO:0007669"/>
    <property type="project" value="UniProtKB-KW"/>
</dbReference>
<dbReference type="GO" id="GO:0006281">
    <property type="term" value="P:DNA repair"/>
    <property type="evidence" value="ECO:0007669"/>
    <property type="project" value="UniProtKB-KW"/>
</dbReference>
<feature type="compositionally biased region" description="Low complexity" evidence="13">
    <location>
        <begin position="420"/>
        <end position="438"/>
    </location>
</feature>
<keyword evidence="10 12" id="KW-0539">Nucleus</keyword>
<dbReference type="FunFam" id="3.30.2160.10:FF:000013">
    <property type="entry name" value="E3 ubiquitin-protein ligase TRIP12 isoform X1"/>
    <property type="match status" value="1"/>
</dbReference>
<evidence type="ECO:0000313" key="17">
    <source>
        <dbReference type="Proteomes" id="UP000584415"/>
    </source>
</evidence>
<feature type="compositionally biased region" description="Low complexity" evidence="13">
    <location>
        <begin position="1082"/>
        <end position="1093"/>
    </location>
</feature>
<dbReference type="EMBL" id="VYXC01011222">
    <property type="protein sequence ID" value="NWU30544.1"/>
    <property type="molecule type" value="Genomic_DNA"/>
</dbReference>
<feature type="region of interest" description="Disordered" evidence="13">
    <location>
        <begin position="1025"/>
        <end position="1098"/>
    </location>
</feature>
<dbReference type="Pfam" id="PF25579">
    <property type="entry name" value="TPR_TRIP12_N"/>
    <property type="match status" value="1"/>
</dbReference>
<feature type="region of interest" description="Disordered" evidence="13">
    <location>
        <begin position="1"/>
        <end position="445"/>
    </location>
</feature>
<dbReference type="GO" id="GO:0043161">
    <property type="term" value="P:proteasome-mediated ubiquitin-dependent protein catabolic process"/>
    <property type="evidence" value="ECO:0007669"/>
    <property type="project" value="TreeGrafter"/>
</dbReference>
<name>A0A7K5VPL5_9CORV</name>
<dbReference type="InterPro" id="IPR045322">
    <property type="entry name" value="HECTD1/TRIP12-like"/>
</dbReference>
<feature type="non-terminal residue" evidence="16">
    <location>
        <position position="1"/>
    </location>
</feature>
<protein>
    <recommendedName>
        <fullName evidence="12">E3 ubiquitin-protein ligase</fullName>
        <ecNumber evidence="12">2.3.2.26</ecNumber>
    </recommendedName>
</protein>
<dbReference type="InterPro" id="IPR057948">
    <property type="entry name" value="TPR_TRIP12_N"/>
</dbReference>
<feature type="compositionally biased region" description="Polar residues" evidence="13">
    <location>
        <begin position="321"/>
        <end position="331"/>
    </location>
</feature>
<evidence type="ECO:0000256" key="12">
    <source>
        <dbReference type="RuleBase" id="RU369009"/>
    </source>
</evidence>
<evidence type="ECO:0000256" key="1">
    <source>
        <dbReference type="ARBA" id="ARBA00000885"/>
    </source>
</evidence>